<evidence type="ECO:0000256" key="3">
    <source>
        <dbReference type="ARBA" id="ARBA00023125"/>
    </source>
</evidence>
<proteinExistence type="inferred from homology"/>
<keyword evidence="3" id="KW-0238">DNA-binding</keyword>
<sequence length="154" mass="17589" precursor="true">MIILAKLRLILVTALNLLDSIAMARPGSEHPTNLELEILKVLWEEAPLPVREVRARLESQAQRPLAHSSVITMLNIMYDKGFLYRKKVGKSFHFSPRVRKDQIAGGIIDDLLSRLFDGSPSAMMLNLLENKEVDADELTELRKLITRKTREQEK</sequence>
<keyword evidence="5" id="KW-0732">Signal</keyword>
<dbReference type="AlphaFoldDB" id="A0A518FWX6"/>
<dbReference type="Gene3D" id="1.10.4040.10">
    <property type="entry name" value="Penicillinase repressor domain"/>
    <property type="match status" value="1"/>
</dbReference>
<evidence type="ECO:0000256" key="1">
    <source>
        <dbReference type="ARBA" id="ARBA00011046"/>
    </source>
</evidence>
<keyword evidence="4" id="KW-0804">Transcription</keyword>
<dbReference type="InterPro" id="IPR036388">
    <property type="entry name" value="WH-like_DNA-bd_sf"/>
</dbReference>
<accession>A0A518FWX6</accession>
<dbReference type="GO" id="GO:0003677">
    <property type="term" value="F:DNA binding"/>
    <property type="evidence" value="ECO:0007669"/>
    <property type="project" value="UniProtKB-KW"/>
</dbReference>
<gene>
    <name evidence="6" type="primary">blaI_9</name>
    <name evidence="6" type="ORF">Pan153_55480</name>
</gene>
<dbReference type="InterPro" id="IPR005650">
    <property type="entry name" value="BlaI_family"/>
</dbReference>
<feature type="chain" id="PRO_5022068076" evidence="5">
    <location>
        <begin position="25"/>
        <end position="154"/>
    </location>
</feature>
<name>A0A518FWX6_9PLAN</name>
<dbReference type="Gene3D" id="1.10.10.10">
    <property type="entry name" value="Winged helix-like DNA-binding domain superfamily/Winged helix DNA-binding domain"/>
    <property type="match status" value="1"/>
</dbReference>
<dbReference type="SUPFAM" id="SSF46785">
    <property type="entry name" value="Winged helix' DNA-binding domain"/>
    <property type="match status" value="1"/>
</dbReference>
<organism evidence="6 7">
    <name type="scientific">Gimesia panareensis</name>
    <dbReference type="NCBI Taxonomy" id="2527978"/>
    <lineage>
        <taxon>Bacteria</taxon>
        <taxon>Pseudomonadati</taxon>
        <taxon>Planctomycetota</taxon>
        <taxon>Planctomycetia</taxon>
        <taxon>Planctomycetales</taxon>
        <taxon>Planctomycetaceae</taxon>
        <taxon>Gimesia</taxon>
    </lineage>
</organism>
<keyword evidence="2" id="KW-0805">Transcription regulation</keyword>
<dbReference type="GO" id="GO:0045892">
    <property type="term" value="P:negative regulation of DNA-templated transcription"/>
    <property type="evidence" value="ECO:0007669"/>
    <property type="project" value="InterPro"/>
</dbReference>
<evidence type="ECO:0000256" key="5">
    <source>
        <dbReference type="SAM" id="SignalP"/>
    </source>
</evidence>
<feature type="signal peptide" evidence="5">
    <location>
        <begin position="1"/>
        <end position="24"/>
    </location>
</feature>
<dbReference type="InterPro" id="IPR036390">
    <property type="entry name" value="WH_DNA-bd_sf"/>
</dbReference>
<dbReference type="Pfam" id="PF03965">
    <property type="entry name" value="Penicillinase_R"/>
    <property type="match status" value="1"/>
</dbReference>
<evidence type="ECO:0000313" key="6">
    <source>
        <dbReference type="EMBL" id="QDV20869.1"/>
    </source>
</evidence>
<evidence type="ECO:0000313" key="7">
    <source>
        <dbReference type="Proteomes" id="UP000320839"/>
    </source>
</evidence>
<evidence type="ECO:0000256" key="4">
    <source>
        <dbReference type="ARBA" id="ARBA00023163"/>
    </source>
</evidence>
<evidence type="ECO:0000256" key="2">
    <source>
        <dbReference type="ARBA" id="ARBA00023015"/>
    </source>
</evidence>
<dbReference type="EMBL" id="CP036317">
    <property type="protein sequence ID" value="QDV20869.1"/>
    <property type="molecule type" value="Genomic_DNA"/>
</dbReference>
<reference evidence="6 7" key="1">
    <citation type="submission" date="2019-02" db="EMBL/GenBank/DDBJ databases">
        <title>Deep-cultivation of Planctomycetes and their phenomic and genomic characterization uncovers novel biology.</title>
        <authorList>
            <person name="Wiegand S."/>
            <person name="Jogler M."/>
            <person name="Boedeker C."/>
            <person name="Pinto D."/>
            <person name="Vollmers J."/>
            <person name="Rivas-Marin E."/>
            <person name="Kohn T."/>
            <person name="Peeters S.H."/>
            <person name="Heuer A."/>
            <person name="Rast P."/>
            <person name="Oberbeckmann S."/>
            <person name="Bunk B."/>
            <person name="Jeske O."/>
            <person name="Meyerdierks A."/>
            <person name="Storesund J.E."/>
            <person name="Kallscheuer N."/>
            <person name="Luecker S."/>
            <person name="Lage O.M."/>
            <person name="Pohl T."/>
            <person name="Merkel B.J."/>
            <person name="Hornburger P."/>
            <person name="Mueller R.-W."/>
            <person name="Bruemmer F."/>
            <person name="Labrenz M."/>
            <person name="Spormann A.M."/>
            <person name="Op den Camp H."/>
            <person name="Overmann J."/>
            <person name="Amann R."/>
            <person name="Jetten M.S.M."/>
            <person name="Mascher T."/>
            <person name="Medema M.H."/>
            <person name="Devos D.P."/>
            <person name="Kaster A.-K."/>
            <person name="Ovreas L."/>
            <person name="Rohde M."/>
            <person name="Galperin M.Y."/>
            <person name="Jogler C."/>
        </authorList>
    </citation>
    <scope>NUCLEOTIDE SEQUENCE [LARGE SCALE GENOMIC DNA]</scope>
    <source>
        <strain evidence="6 7">Pan153</strain>
    </source>
</reference>
<comment type="similarity">
    <text evidence="1">Belongs to the BlaI transcriptional regulatory family.</text>
</comment>
<protein>
    <submittedName>
        <fullName evidence="6">Penicillinase repressor</fullName>
    </submittedName>
</protein>
<dbReference type="Proteomes" id="UP000320839">
    <property type="component" value="Chromosome"/>
</dbReference>